<evidence type="ECO:0000256" key="7">
    <source>
        <dbReference type="ARBA" id="ARBA00022842"/>
    </source>
</evidence>
<evidence type="ECO:0000256" key="9">
    <source>
        <dbReference type="ARBA" id="ARBA00048072"/>
    </source>
</evidence>
<evidence type="ECO:0000256" key="6">
    <source>
        <dbReference type="ARBA" id="ARBA00022777"/>
    </source>
</evidence>
<keyword evidence="4 11" id="KW-0808">Transferase</keyword>
<dbReference type="PRINTS" id="PR00476">
    <property type="entry name" value="PHFRCTKINASE"/>
</dbReference>
<keyword evidence="6 11" id="KW-0418">Kinase</keyword>
<reference evidence="11" key="1">
    <citation type="submission" date="2018-06" db="EMBL/GenBank/DDBJ databases">
        <authorList>
            <person name="Zhirakovskaya E."/>
        </authorList>
    </citation>
    <scope>NUCLEOTIDE SEQUENCE</scope>
</reference>
<accession>A0A3B1CKD3</accession>
<gene>
    <name evidence="11" type="ORF">MNBD_NITROSPINAE01-46</name>
</gene>
<protein>
    <submittedName>
        <fullName evidence="11">Pyrophosphate-dependent fructose 6-phosphate-1-kinase</fullName>
        <ecNumber evidence="11">2.7.1.90</ecNumber>
    </submittedName>
</protein>
<dbReference type="HAMAP" id="MF_01979">
    <property type="entry name" value="Phosphofructokinase_II_Short"/>
    <property type="match status" value="1"/>
</dbReference>
<dbReference type="GO" id="GO:0009749">
    <property type="term" value="P:response to glucose"/>
    <property type="evidence" value="ECO:0007669"/>
    <property type="project" value="TreeGrafter"/>
</dbReference>
<dbReference type="InterPro" id="IPR000023">
    <property type="entry name" value="Phosphofructokinase_dom"/>
</dbReference>
<keyword evidence="3" id="KW-0963">Cytoplasm</keyword>
<dbReference type="PANTHER" id="PTHR43650">
    <property type="entry name" value="PYROPHOSPHATE--FRUCTOSE 6-PHOSPHATE 1-PHOSPHOTRANSFERASE"/>
    <property type="match status" value="1"/>
</dbReference>
<comment type="cofactor">
    <cofactor evidence="1">
        <name>Mg(2+)</name>
        <dbReference type="ChEBI" id="CHEBI:18420"/>
    </cofactor>
</comment>
<sequence length="435" mass="47777">MSDLKTGILVGGGPAPGINSVIRAATIKLRNHGAQVVGFFDGFSHLIEGDISHVRDLYINDVSTIHFEGGSILRTSRANPTKSVEAMNNVVQSLERLGIDSLITIGGDDTCFSAHKLAEASQGKIRVVHVPKTIDNDLNLPHGIRTFGFASARSFGVQILKNIMNDAKTTGRWYLVVAMGRKAGHLALGIGKSAGATLTVIPEECASPNLDFSWLVDTLVGAIVKRKVAGRPYGVAILAEGLAEKLTQEELESMGQLEYDDHGHPRLSEIDFGKVVKNSVRAELEKIGIKTTIVDKDIGYELRCVEPIPFDMEYTKELGFSAAKHILLGGTGDMITIQNGHFVPMPFYSIIDSDTGKTKVRMVDIHTESYEMALEYMIRLKKEDFEDEEYLKSLAGQTNLSPEDFRQRFASVAVSYDDPQTYIPYQQPSARVFRA</sequence>
<evidence type="ECO:0000256" key="1">
    <source>
        <dbReference type="ARBA" id="ARBA00001946"/>
    </source>
</evidence>
<dbReference type="PANTHER" id="PTHR43650:SF1">
    <property type="entry name" value="PYROPHOSPHATE--FRUCTOSE 6-PHOSPHATE 1-PHOSPHOTRANSFERASE SUBUNIT BETA 2"/>
    <property type="match status" value="1"/>
</dbReference>
<dbReference type="InterPro" id="IPR022953">
    <property type="entry name" value="ATP_PFK"/>
</dbReference>
<dbReference type="InterPro" id="IPR054846">
    <property type="entry name" value="PFKA_PPi_Ttgales"/>
</dbReference>
<keyword evidence="5" id="KW-0479">Metal-binding</keyword>
<feature type="domain" description="Phosphofructokinase" evidence="10">
    <location>
        <begin position="6"/>
        <end position="325"/>
    </location>
</feature>
<name>A0A3B1CKD3_9ZZZZ</name>
<dbReference type="GO" id="GO:0047334">
    <property type="term" value="F:diphosphate-fructose-6-phosphate 1-phosphotransferase activity"/>
    <property type="evidence" value="ECO:0007669"/>
    <property type="project" value="UniProtKB-EC"/>
</dbReference>
<dbReference type="GO" id="GO:0003872">
    <property type="term" value="F:6-phosphofructokinase activity"/>
    <property type="evidence" value="ECO:0007669"/>
    <property type="project" value="InterPro"/>
</dbReference>
<dbReference type="GO" id="GO:0006002">
    <property type="term" value="P:fructose 6-phosphate metabolic process"/>
    <property type="evidence" value="ECO:0007669"/>
    <property type="project" value="InterPro"/>
</dbReference>
<dbReference type="NCBIfam" id="NF041103">
    <property type="entry name" value="PFKA_PPi_Ttgales"/>
    <property type="match status" value="1"/>
</dbReference>
<comment type="catalytic activity">
    <reaction evidence="9">
        <text>beta-D-fructose 6-phosphate + diphosphate = beta-D-fructose 1,6-bisphosphate + phosphate + H(+)</text>
        <dbReference type="Rhea" id="RHEA:13613"/>
        <dbReference type="ChEBI" id="CHEBI:15378"/>
        <dbReference type="ChEBI" id="CHEBI:32966"/>
        <dbReference type="ChEBI" id="CHEBI:33019"/>
        <dbReference type="ChEBI" id="CHEBI:43474"/>
        <dbReference type="ChEBI" id="CHEBI:57634"/>
        <dbReference type="EC" id="2.7.1.90"/>
    </reaction>
</comment>
<evidence type="ECO:0000256" key="4">
    <source>
        <dbReference type="ARBA" id="ARBA00022679"/>
    </source>
</evidence>
<dbReference type="EC" id="2.7.1.90" evidence="11"/>
<dbReference type="UniPathway" id="UPA00109">
    <property type="reaction ID" value="UER00182"/>
</dbReference>
<keyword evidence="8" id="KW-0324">Glycolysis</keyword>
<keyword evidence="7" id="KW-0460">Magnesium</keyword>
<dbReference type="SUPFAM" id="SSF53784">
    <property type="entry name" value="Phosphofructokinase"/>
    <property type="match status" value="1"/>
</dbReference>
<dbReference type="EMBL" id="UOGC01000165">
    <property type="protein sequence ID" value="VAX24408.1"/>
    <property type="molecule type" value="Genomic_DNA"/>
</dbReference>
<dbReference type="Gene3D" id="3.40.50.460">
    <property type="entry name" value="Phosphofructokinase domain"/>
    <property type="match status" value="1"/>
</dbReference>
<dbReference type="GO" id="GO:0046872">
    <property type="term" value="F:metal ion binding"/>
    <property type="evidence" value="ECO:0007669"/>
    <property type="project" value="UniProtKB-KW"/>
</dbReference>
<evidence type="ECO:0000313" key="11">
    <source>
        <dbReference type="EMBL" id="VAX24408.1"/>
    </source>
</evidence>
<organism evidence="11">
    <name type="scientific">hydrothermal vent metagenome</name>
    <dbReference type="NCBI Taxonomy" id="652676"/>
    <lineage>
        <taxon>unclassified sequences</taxon>
        <taxon>metagenomes</taxon>
        <taxon>ecological metagenomes</taxon>
    </lineage>
</organism>
<evidence type="ECO:0000259" key="10">
    <source>
        <dbReference type="Pfam" id="PF00365"/>
    </source>
</evidence>
<evidence type="ECO:0000256" key="2">
    <source>
        <dbReference type="ARBA" id="ARBA00003138"/>
    </source>
</evidence>
<dbReference type="Gene3D" id="3.40.50.450">
    <property type="match status" value="1"/>
</dbReference>
<evidence type="ECO:0000256" key="8">
    <source>
        <dbReference type="ARBA" id="ARBA00023152"/>
    </source>
</evidence>
<dbReference type="GO" id="GO:0005829">
    <property type="term" value="C:cytosol"/>
    <property type="evidence" value="ECO:0007669"/>
    <property type="project" value="TreeGrafter"/>
</dbReference>
<dbReference type="PIRSF" id="PIRSF036482">
    <property type="entry name" value="PPi_PFK_TM0289"/>
    <property type="match status" value="1"/>
</dbReference>
<proteinExistence type="inferred from homology"/>
<dbReference type="InterPro" id="IPR011403">
    <property type="entry name" value="PPi-PFK_TM0289"/>
</dbReference>
<evidence type="ECO:0000256" key="3">
    <source>
        <dbReference type="ARBA" id="ARBA00022490"/>
    </source>
</evidence>
<dbReference type="InterPro" id="IPR035966">
    <property type="entry name" value="PKF_sf"/>
</dbReference>
<evidence type="ECO:0000256" key="5">
    <source>
        <dbReference type="ARBA" id="ARBA00022723"/>
    </source>
</evidence>
<dbReference type="Pfam" id="PF00365">
    <property type="entry name" value="PFK"/>
    <property type="match status" value="1"/>
</dbReference>
<comment type="function">
    <text evidence="2">Catalyzes the phosphorylation of D-fructose 6-phosphate, the first committing step of glycolysis. Uses inorganic phosphate (PPi) as phosphoryl donor instead of ATP like common ATP-dependent phosphofructokinases (ATP-PFKs), which renders the reaction reversible, and can thus function both in glycolysis and gluconeogenesis. Consistently, PPi-PFK can replace the enzymes of both the forward (ATP-PFK) and reverse (fructose-bisphosphatase (FBPase)) reactions.</text>
</comment>
<dbReference type="AlphaFoldDB" id="A0A3B1CKD3"/>